<dbReference type="AlphaFoldDB" id="A0A0J8WX85"/>
<evidence type="ECO:0000313" key="1">
    <source>
        <dbReference type="EMBL" id="KMV17644.1"/>
    </source>
</evidence>
<dbReference type="PATRIC" id="fig|451644.5.peg.3176"/>
<name>A0A0J8WX85_9MYCO</name>
<reference evidence="1 2" key="1">
    <citation type="submission" date="2015-06" db="EMBL/GenBank/DDBJ databases">
        <title>Genome sequence of Mycobacterium conceptionense strain MLE.</title>
        <authorList>
            <person name="Greninger A.L."/>
            <person name="Cunningham G."/>
            <person name="Chiu C.Y."/>
            <person name="Miller S."/>
        </authorList>
    </citation>
    <scope>NUCLEOTIDE SEQUENCE [LARGE SCALE GENOMIC DNA]</scope>
    <source>
        <strain evidence="1 2">MLE</strain>
    </source>
</reference>
<proteinExistence type="predicted"/>
<protein>
    <submittedName>
        <fullName evidence="1">Uncharacterized protein</fullName>
    </submittedName>
</protein>
<evidence type="ECO:0000313" key="2">
    <source>
        <dbReference type="Proteomes" id="UP000037594"/>
    </source>
</evidence>
<accession>A0A0J8WX85</accession>
<organism evidence="1 2">
    <name type="scientific">Mycolicibacterium conceptionense</name>
    <dbReference type="NCBI Taxonomy" id="451644"/>
    <lineage>
        <taxon>Bacteria</taxon>
        <taxon>Bacillati</taxon>
        <taxon>Actinomycetota</taxon>
        <taxon>Actinomycetes</taxon>
        <taxon>Mycobacteriales</taxon>
        <taxon>Mycobacteriaceae</taxon>
        <taxon>Mycolicibacterium</taxon>
    </lineage>
</organism>
<dbReference type="EMBL" id="LFOD01000012">
    <property type="protein sequence ID" value="KMV17644.1"/>
    <property type="molecule type" value="Genomic_DNA"/>
</dbReference>
<dbReference type="RefSeq" id="WP_048895998.1">
    <property type="nucleotide sequence ID" value="NZ_LFOD01000012.1"/>
</dbReference>
<dbReference type="Proteomes" id="UP000037594">
    <property type="component" value="Unassembled WGS sequence"/>
</dbReference>
<comment type="caution">
    <text evidence="1">The sequence shown here is derived from an EMBL/GenBank/DDBJ whole genome shotgun (WGS) entry which is preliminary data.</text>
</comment>
<gene>
    <name evidence="1" type="ORF">ACT17_15315</name>
</gene>
<sequence>MSDPTLVNKVYGAGRAAALAGAPEQALDDPIVTGLLVQLGVRAGDQYAADITAAWDRGFAEALSELEGPA</sequence>